<dbReference type="InterPro" id="IPR004839">
    <property type="entry name" value="Aminotransferase_I/II_large"/>
</dbReference>
<dbReference type="OrthoDB" id="2382073at2759"/>
<dbReference type="PANTHER" id="PTHR13693:SF77">
    <property type="entry name" value="8-AMINO-7-OXONONANOATE SYNTHASE"/>
    <property type="match status" value="1"/>
</dbReference>
<comment type="similarity">
    <text evidence="2">Belongs to the class-II pyridoxal-phosphate-dependent aminotransferase family. BioF subfamily.</text>
</comment>
<dbReference type="SUPFAM" id="SSF53383">
    <property type="entry name" value="PLP-dependent transferases"/>
    <property type="match status" value="1"/>
</dbReference>
<evidence type="ECO:0000256" key="3">
    <source>
        <dbReference type="ARBA" id="ARBA00022679"/>
    </source>
</evidence>
<dbReference type="PANTHER" id="PTHR13693">
    <property type="entry name" value="CLASS II AMINOTRANSFERASE/8-AMINO-7-OXONONANOATE SYNTHASE"/>
    <property type="match status" value="1"/>
</dbReference>
<comment type="cofactor">
    <cofactor evidence="1">
        <name>pyridoxal 5'-phosphate</name>
        <dbReference type="ChEBI" id="CHEBI:597326"/>
    </cofactor>
</comment>
<evidence type="ECO:0000259" key="5">
    <source>
        <dbReference type="Pfam" id="PF00155"/>
    </source>
</evidence>
<reference evidence="6" key="1">
    <citation type="journal article" date="2020" name="Stud. Mycol.">
        <title>101 Dothideomycetes genomes: a test case for predicting lifestyles and emergence of pathogens.</title>
        <authorList>
            <person name="Haridas S."/>
            <person name="Albert R."/>
            <person name="Binder M."/>
            <person name="Bloem J."/>
            <person name="Labutti K."/>
            <person name="Salamov A."/>
            <person name="Andreopoulos B."/>
            <person name="Baker S."/>
            <person name="Barry K."/>
            <person name="Bills G."/>
            <person name="Bluhm B."/>
            <person name="Cannon C."/>
            <person name="Castanera R."/>
            <person name="Culley D."/>
            <person name="Daum C."/>
            <person name="Ezra D."/>
            <person name="Gonzalez J."/>
            <person name="Henrissat B."/>
            <person name="Kuo A."/>
            <person name="Liang C."/>
            <person name="Lipzen A."/>
            <person name="Lutzoni F."/>
            <person name="Magnuson J."/>
            <person name="Mondo S."/>
            <person name="Nolan M."/>
            <person name="Ohm R."/>
            <person name="Pangilinan J."/>
            <person name="Park H.-J."/>
            <person name="Ramirez L."/>
            <person name="Alfaro M."/>
            <person name="Sun H."/>
            <person name="Tritt A."/>
            <person name="Yoshinaga Y."/>
            <person name="Zwiers L.-H."/>
            <person name="Turgeon B."/>
            <person name="Goodwin S."/>
            <person name="Spatafora J."/>
            <person name="Crous P."/>
            <person name="Grigoriev I."/>
        </authorList>
    </citation>
    <scope>NUCLEOTIDE SEQUENCE</scope>
    <source>
        <strain evidence="6">CBS 260.36</strain>
    </source>
</reference>
<dbReference type="InterPro" id="IPR015424">
    <property type="entry name" value="PyrdxlP-dep_Trfase"/>
</dbReference>
<keyword evidence="3" id="KW-0808">Transferase</keyword>
<dbReference type="GO" id="GO:0009102">
    <property type="term" value="P:biotin biosynthetic process"/>
    <property type="evidence" value="ECO:0007669"/>
    <property type="project" value="TreeGrafter"/>
</dbReference>
<gene>
    <name evidence="6" type="ORF">K461DRAFT_253340</name>
</gene>
<dbReference type="Gene3D" id="3.40.640.10">
    <property type="entry name" value="Type I PLP-dependent aspartate aminotransferase-like (Major domain)"/>
    <property type="match status" value="1"/>
</dbReference>
<dbReference type="InterPro" id="IPR015421">
    <property type="entry name" value="PyrdxlP-dep_Trfase_major"/>
</dbReference>
<dbReference type="GO" id="GO:0016740">
    <property type="term" value="F:transferase activity"/>
    <property type="evidence" value="ECO:0007669"/>
    <property type="project" value="UniProtKB-KW"/>
</dbReference>
<organism evidence="6 7">
    <name type="scientific">Myriangium duriaei CBS 260.36</name>
    <dbReference type="NCBI Taxonomy" id="1168546"/>
    <lineage>
        <taxon>Eukaryota</taxon>
        <taxon>Fungi</taxon>
        <taxon>Dikarya</taxon>
        <taxon>Ascomycota</taxon>
        <taxon>Pezizomycotina</taxon>
        <taxon>Dothideomycetes</taxon>
        <taxon>Dothideomycetidae</taxon>
        <taxon>Myriangiales</taxon>
        <taxon>Myriangiaceae</taxon>
        <taxon>Myriangium</taxon>
    </lineage>
</organism>
<dbReference type="InterPro" id="IPR015422">
    <property type="entry name" value="PyrdxlP-dep_Trfase_small"/>
</dbReference>
<comment type="caution">
    <text evidence="6">The sequence shown here is derived from an EMBL/GenBank/DDBJ whole genome shotgun (WGS) entry which is preliminary data.</text>
</comment>
<keyword evidence="4" id="KW-0663">Pyridoxal phosphate</keyword>
<dbReference type="GO" id="GO:0030170">
    <property type="term" value="F:pyridoxal phosphate binding"/>
    <property type="evidence" value="ECO:0007669"/>
    <property type="project" value="InterPro"/>
</dbReference>
<keyword evidence="7" id="KW-1185">Reference proteome</keyword>
<dbReference type="Proteomes" id="UP000799439">
    <property type="component" value="Unassembled WGS sequence"/>
</dbReference>
<dbReference type="EMBL" id="ML996083">
    <property type="protein sequence ID" value="KAF2155149.1"/>
    <property type="molecule type" value="Genomic_DNA"/>
</dbReference>
<sequence>MSQDEPSALDSAINASLSRRRRSSTLRRLTLSPHDSIDFSSNDFLSLSTSDELRQRYLSELSSRSDFPLGSGGSRLLDGNTTYAESLENQIAVFHNAPAALLANSGFDANVAIFSTLPQPGDVIIYDDLIHASVHDGMRASRLPSTHRFSFRHNDVQSFTSVLQYIITHFPSLSNGKSSLFLALEAIYSMDGDIPPLQSLISTLDALSSPSLRRNTHIVIDEAHATGVLGPKGAGLVSSLNLQSRVTIRLHTFGKALAANGAAILCPPQVKQYLINYARALIYTTFLSFPALALVRSAYSLMAEGRTQPLADRLWANLTLLWTELVALQTRFPPAAVDDGKALLSVSLEPPRSAIFSVETSRPRELAGYCQAQGYLVRPIMPPTVPAGSERVRVCLHAGNSEAEIKGLVATMERWCEGVVRARRGLGARGAAVSVEAERAKL</sequence>
<dbReference type="Gene3D" id="3.90.1150.10">
    <property type="entry name" value="Aspartate Aminotransferase, domain 1"/>
    <property type="match status" value="1"/>
</dbReference>
<evidence type="ECO:0000313" key="6">
    <source>
        <dbReference type="EMBL" id="KAF2155149.1"/>
    </source>
</evidence>
<evidence type="ECO:0000313" key="7">
    <source>
        <dbReference type="Proteomes" id="UP000799439"/>
    </source>
</evidence>
<proteinExistence type="inferred from homology"/>
<dbReference type="Pfam" id="PF00155">
    <property type="entry name" value="Aminotran_1_2"/>
    <property type="match status" value="1"/>
</dbReference>
<accession>A0A9P4JA88</accession>
<feature type="domain" description="Aminotransferase class I/classII large" evidence="5">
    <location>
        <begin position="36"/>
        <end position="410"/>
    </location>
</feature>
<dbReference type="AlphaFoldDB" id="A0A9P4JA88"/>
<protein>
    <submittedName>
        <fullName evidence="6">7-keto-8-aminopelargonate synthetase</fullName>
    </submittedName>
</protein>
<dbReference type="InterPro" id="IPR050087">
    <property type="entry name" value="AON_synthase_class-II"/>
</dbReference>
<evidence type="ECO:0000256" key="2">
    <source>
        <dbReference type="ARBA" id="ARBA00010008"/>
    </source>
</evidence>
<evidence type="ECO:0000256" key="1">
    <source>
        <dbReference type="ARBA" id="ARBA00001933"/>
    </source>
</evidence>
<name>A0A9P4JA88_9PEZI</name>
<evidence type="ECO:0000256" key="4">
    <source>
        <dbReference type="ARBA" id="ARBA00022898"/>
    </source>
</evidence>